<dbReference type="VEuPathDB" id="TriTrypDB:LdCL_340050000"/>
<comment type="caution">
    <text evidence="15">The sequence shown here is derived from an EMBL/GenBank/DDBJ whole genome shotgun (WGS) entry which is preliminary data.</text>
</comment>
<dbReference type="InterPro" id="IPR036420">
    <property type="entry name" value="BRCT_dom_sf"/>
</dbReference>
<evidence type="ECO:0000256" key="12">
    <source>
        <dbReference type="SAM" id="MobiDB-lite"/>
    </source>
</evidence>
<dbReference type="GO" id="GO:0005634">
    <property type="term" value="C:nucleus"/>
    <property type="evidence" value="ECO:0007669"/>
    <property type="project" value="UniProtKB-SubCell"/>
</dbReference>
<dbReference type="VEuPathDB" id="TriTrypDB:LdBPK_344070.1"/>
<dbReference type="SMART" id="SM00240">
    <property type="entry name" value="FHA"/>
    <property type="match status" value="1"/>
</dbReference>
<dbReference type="Pfam" id="PF00498">
    <property type="entry name" value="FHA"/>
    <property type="match status" value="1"/>
</dbReference>
<evidence type="ECO:0000259" key="14">
    <source>
        <dbReference type="PROSITE" id="PS50172"/>
    </source>
</evidence>
<dbReference type="SUPFAM" id="SSF49879">
    <property type="entry name" value="SMAD/FHA domain"/>
    <property type="match status" value="1"/>
</dbReference>
<dbReference type="InterPro" id="IPR000253">
    <property type="entry name" value="FHA_dom"/>
</dbReference>
<dbReference type="Gene3D" id="2.60.200.20">
    <property type="match status" value="1"/>
</dbReference>
<evidence type="ECO:0000256" key="10">
    <source>
        <dbReference type="ARBA" id="ARBA00023242"/>
    </source>
</evidence>
<evidence type="ECO:0000259" key="13">
    <source>
        <dbReference type="PROSITE" id="PS50006"/>
    </source>
</evidence>
<evidence type="ECO:0000256" key="4">
    <source>
        <dbReference type="ARBA" id="ARBA00022454"/>
    </source>
</evidence>
<keyword evidence="5" id="KW-1017">Isopeptide bond</keyword>
<dbReference type="AlphaFoldDB" id="A0A504X5G3"/>
<keyword evidence="6" id="KW-0677">Repeat</keyword>
<dbReference type="InterPro" id="IPR051579">
    <property type="entry name" value="DDR_Transcriptional_Reg"/>
</dbReference>
<evidence type="ECO:0000256" key="3">
    <source>
        <dbReference type="ARBA" id="ARBA00015014"/>
    </source>
</evidence>
<dbReference type="VEuPathDB" id="TriTrypDB:LdBPK_344060.1"/>
<dbReference type="InterPro" id="IPR001357">
    <property type="entry name" value="BRCT_dom"/>
</dbReference>
<keyword evidence="4" id="KW-0158">Chromosome</keyword>
<dbReference type="VEuPathDB" id="TriTrypDB:LdCL_340050100"/>
<dbReference type="Gene3D" id="3.40.50.10190">
    <property type="entry name" value="BRCT domain"/>
    <property type="match status" value="1"/>
</dbReference>
<feature type="domain" description="FHA" evidence="13">
    <location>
        <begin position="123"/>
        <end position="176"/>
    </location>
</feature>
<dbReference type="GO" id="GO:0006974">
    <property type="term" value="P:DNA damage response"/>
    <property type="evidence" value="ECO:0007669"/>
    <property type="project" value="UniProtKB-KW"/>
</dbReference>
<dbReference type="PANTHER" id="PTHR23196:SF1">
    <property type="entry name" value="PAX-INTERACTING PROTEIN 1"/>
    <property type="match status" value="1"/>
</dbReference>
<organism evidence="15 16">
    <name type="scientific">Leishmania donovani</name>
    <dbReference type="NCBI Taxonomy" id="5661"/>
    <lineage>
        <taxon>Eukaryota</taxon>
        <taxon>Discoba</taxon>
        <taxon>Euglenozoa</taxon>
        <taxon>Kinetoplastea</taxon>
        <taxon>Metakinetoplastina</taxon>
        <taxon>Trypanosomatida</taxon>
        <taxon>Trypanosomatidae</taxon>
        <taxon>Leishmaniinae</taxon>
        <taxon>Leishmania</taxon>
    </lineage>
</organism>
<feature type="region of interest" description="Disordered" evidence="12">
    <location>
        <begin position="249"/>
        <end position="329"/>
    </location>
</feature>
<protein>
    <recommendedName>
        <fullName evidence="3">Mediator of DNA damage checkpoint protein 1</fullName>
    </recommendedName>
</protein>
<dbReference type="PROSITE" id="PS50172">
    <property type="entry name" value="BRCT"/>
    <property type="match status" value="1"/>
</dbReference>
<keyword evidence="10" id="KW-0539">Nucleus</keyword>
<dbReference type="CDD" id="cd17744">
    <property type="entry name" value="BRCT_MDC1_rpt1"/>
    <property type="match status" value="1"/>
</dbReference>
<dbReference type="SUPFAM" id="SSF52113">
    <property type="entry name" value="BRCT domain"/>
    <property type="match status" value="1"/>
</dbReference>
<evidence type="ECO:0000256" key="8">
    <source>
        <dbReference type="ARBA" id="ARBA00022843"/>
    </source>
</evidence>
<dbReference type="SMART" id="SM00292">
    <property type="entry name" value="BRCT"/>
    <property type="match status" value="1"/>
</dbReference>
<gene>
    <name evidence="15" type="ORF">CGC21_27305</name>
</gene>
<evidence type="ECO:0000313" key="15">
    <source>
        <dbReference type="EMBL" id="TPP40307.1"/>
    </source>
</evidence>
<keyword evidence="8" id="KW-0832">Ubl conjugation</keyword>
<comment type="subcellular location">
    <subcellularLocation>
        <location evidence="2">Chromosome</location>
    </subcellularLocation>
    <subcellularLocation>
        <location evidence="1">Nucleus</location>
    </subcellularLocation>
</comment>
<keyword evidence="7" id="KW-0227">DNA damage</keyword>
<sequence>MSQLSIVKDQLLSKGINHFVVLSSSGQVVEYSGDFEIKEKQVLAYAIIQQCSALFAKGESMKRVTMKFDDVLYVATTVQDSAMVYGVVAKPALASSLIPPSMSTTAYALVANERQYPLQVGKNVVGRSSVPVEGVSFINLESPLAAISRMQAFVDIGANGDAWISDCNSTNGTFLSIRPGPGIRLEANRYYQLSPGCRIVFGDVVCTFETLSEALQAPEHPEHPLTSLSLPTRKTESLGVIDAFTDSAAKTTPLRHPSKQANAHRSNVPYLDESGSLSREPAALRETVSTTKKAPRRERREPTAPSPPLKRTKVESAAPSSSLKVETAATAKATTAARAHAARPHVCLTGMDSDERAAVTKRVRELKGRVVDDITKANLLVVAAPPVRTPKFIVAVARGIPVVSVDYICNRRAALDDARHHIVGLKTDQHTYTAAELKKVIYRKDASPLLQGVSFNIAALSTKTKSVAAEIISSSGGEVVSTKKGGGTALTDEQLDKLYDSILRGKVSDVL</sequence>
<dbReference type="PROSITE" id="PS50006">
    <property type="entry name" value="FHA_DOMAIN"/>
    <property type="match status" value="1"/>
</dbReference>
<dbReference type="InterPro" id="IPR008984">
    <property type="entry name" value="SMAD_FHA_dom_sf"/>
</dbReference>
<dbReference type="GO" id="GO:0005694">
    <property type="term" value="C:chromosome"/>
    <property type="evidence" value="ECO:0007669"/>
    <property type="project" value="UniProtKB-SubCell"/>
</dbReference>
<dbReference type="Pfam" id="PF00533">
    <property type="entry name" value="BRCT"/>
    <property type="match status" value="1"/>
</dbReference>
<reference evidence="16" key="1">
    <citation type="submission" date="2019-02" db="EMBL/GenBank/DDBJ databases">
        <title>FDA dAtabase for Regulatory Grade micrObial Sequences (FDA-ARGOS): Supporting development and validation of Infectious Disease Dx tests.</title>
        <authorList>
            <person name="Duncan R."/>
            <person name="Fisher C."/>
            <person name="Tallon L."/>
            <person name="Sadzewicz L."/>
            <person name="Sengamalay N."/>
            <person name="Ott S."/>
            <person name="Godinez A."/>
            <person name="Nagaraj S."/>
            <person name="Vavikolanu K."/>
            <person name="Nadendla S."/>
            <person name="Aluvathingal J."/>
            <person name="Sichtig H."/>
        </authorList>
    </citation>
    <scope>NUCLEOTIDE SEQUENCE [LARGE SCALE GENOMIC DNA]</scope>
    <source>
        <strain evidence="16">FDAARGOS_361</strain>
    </source>
</reference>
<evidence type="ECO:0000256" key="2">
    <source>
        <dbReference type="ARBA" id="ARBA00004286"/>
    </source>
</evidence>
<evidence type="ECO:0000256" key="11">
    <source>
        <dbReference type="ARBA" id="ARBA00023306"/>
    </source>
</evidence>
<dbReference type="VEuPathDB" id="TriTrypDB:LDHU3_34.6380"/>
<dbReference type="Proteomes" id="UP000318447">
    <property type="component" value="Unassembled WGS sequence"/>
</dbReference>
<evidence type="ECO:0000256" key="1">
    <source>
        <dbReference type="ARBA" id="ARBA00004123"/>
    </source>
</evidence>
<evidence type="ECO:0000256" key="6">
    <source>
        <dbReference type="ARBA" id="ARBA00022737"/>
    </source>
</evidence>
<proteinExistence type="predicted"/>
<evidence type="ECO:0000256" key="7">
    <source>
        <dbReference type="ARBA" id="ARBA00022763"/>
    </source>
</evidence>
<evidence type="ECO:0000256" key="5">
    <source>
        <dbReference type="ARBA" id="ARBA00022499"/>
    </source>
</evidence>
<accession>A0A504X5G3</accession>
<feature type="domain" description="BRCT" evidence="14">
    <location>
        <begin position="346"/>
        <end position="408"/>
    </location>
</feature>
<dbReference type="PANTHER" id="PTHR23196">
    <property type="entry name" value="PAX TRANSCRIPTION ACTIVATION DOMAIN INTERACTING PROTEIN"/>
    <property type="match status" value="1"/>
</dbReference>
<keyword evidence="9" id="KW-0007">Acetylation</keyword>
<dbReference type="VEuPathDB" id="TriTrypDB:LDHU3_34.6370"/>
<name>A0A504X5G3_LEIDO</name>
<dbReference type="EMBL" id="RHLC01000004">
    <property type="protein sequence ID" value="TPP40307.1"/>
    <property type="molecule type" value="Genomic_DNA"/>
</dbReference>
<keyword evidence="11" id="KW-0131">Cell cycle</keyword>
<evidence type="ECO:0000256" key="9">
    <source>
        <dbReference type="ARBA" id="ARBA00022990"/>
    </source>
</evidence>
<evidence type="ECO:0000313" key="16">
    <source>
        <dbReference type="Proteomes" id="UP000318447"/>
    </source>
</evidence>